<sequence length="64" mass="7631">MCKTENSLDLNPHIFKFIFENIDVGFYIYDVEINKIIYANKCFSTLVNLEIEEILSLEDPFYPY</sequence>
<evidence type="ECO:0000313" key="3">
    <source>
        <dbReference type="Proteomes" id="UP000244792"/>
    </source>
</evidence>
<organism evidence="2 3">
    <name type="scientific">Thermodesulfobium acidiphilum</name>
    <dbReference type="NCBI Taxonomy" id="1794699"/>
    <lineage>
        <taxon>Bacteria</taxon>
        <taxon>Pseudomonadati</taxon>
        <taxon>Thermodesulfobiota</taxon>
        <taxon>Thermodesulfobiia</taxon>
        <taxon>Thermodesulfobiales</taxon>
        <taxon>Thermodesulfobiaceae</taxon>
        <taxon>Thermodesulfobium</taxon>
    </lineage>
</organism>
<dbReference type="KEGG" id="taci:TDSAC_0958"/>
<dbReference type="SUPFAM" id="SSF55785">
    <property type="entry name" value="PYP-like sensor domain (PAS domain)"/>
    <property type="match status" value="1"/>
</dbReference>
<dbReference type="AlphaFoldDB" id="A0A2R4W0I0"/>
<dbReference type="InterPro" id="IPR035965">
    <property type="entry name" value="PAS-like_dom_sf"/>
</dbReference>
<gene>
    <name evidence="2" type="ORF">TDSAC_0958</name>
</gene>
<proteinExistence type="predicted"/>
<accession>A0A2R4W0I0</accession>
<reference evidence="2 3" key="1">
    <citation type="submission" date="2017-04" db="EMBL/GenBank/DDBJ databases">
        <title>Genomic insights into metabolism of Thermodesulfobium acidiphilum.</title>
        <authorList>
            <person name="Toshchakov S.V."/>
            <person name="Frolov E.N."/>
            <person name="Kublanov I.V."/>
            <person name="Samarov N.I."/>
            <person name="Novikov A."/>
            <person name="Lebedinsky A.V."/>
            <person name="Bonch-Osmolovskaya E.A."/>
            <person name="Chernyh N.A."/>
        </authorList>
    </citation>
    <scope>NUCLEOTIDE SEQUENCE [LARGE SCALE GENOMIC DNA]</scope>
    <source>
        <strain evidence="2 3">3127-1</strain>
    </source>
</reference>
<dbReference type="InterPro" id="IPR000014">
    <property type="entry name" value="PAS"/>
</dbReference>
<dbReference type="Pfam" id="PF13188">
    <property type="entry name" value="PAS_8"/>
    <property type="match status" value="1"/>
</dbReference>
<keyword evidence="3" id="KW-1185">Reference proteome</keyword>
<evidence type="ECO:0000259" key="1">
    <source>
        <dbReference type="Pfam" id="PF13188"/>
    </source>
</evidence>
<name>A0A2R4W0I0_THEAF</name>
<dbReference type="RefSeq" id="WP_108309123.1">
    <property type="nucleotide sequence ID" value="NZ_CP020921.1"/>
</dbReference>
<feature type="domain" description="PAS" evidence="1">
    <location>
        <begin position="15"/>
        <end position="54"/>
    </location>
</feature>
<dbReference type="Proteomes" id="UP000244792">
    <property type="component" value="Chromosome"/>
</dbReference>
<dbReference type="EMBL" id="CP020921">
    <property type="protein sequence ID" value="AWB10311.1"/>
    <property type="molecule type" value="Genomic_DNA"/>
</dbReference>
<evidence type="ECO:0000313" key="2">
    <source>
        <dbReference type="EMBL" id="AWB10311.1"/>
    </source>
</evidence>
<protein>
    <recommendedName>
        <fullName evidence="1">PAS domain-containing protein</fullName>
    </recommendedName>
</protein>